<dbReference type="Pfam" id="PF01663">
    <property type="entry name" value="Phosphodiest"/>
    <property type="match status" value="1"/>
</dbReference>
<feature type="transmembrane region" description="Helical" evidence="11">
    <location>
        <begin position="746"/>
        <end position="768"/>
    </location>
</feature>
<dbReference type="Gene3D" id="3.40.720.10">
    <property type="entry name" value="Alkaline Phosphatase, subunit A"/>
    <property type="match status" value="1"/>
</dbReference>
<evidence type="ECO:0000256" key="7">
    <source>
        <dbReference type="ARBA" id="ARBA00022824"/>
    </source>
</evidence>
<evidence type="ECO:0000256" key="1">
    <source>
        <dbReference type="ARBA" id="ARBA00004477"/>
    </source>
</evidence>
<feature type="transmembrane region" description="Helical" evidence="11">
    <location>
        <begin position="919"/>
        <end position="941"/>
    </location>
</feature>
<gene>
    <name evidence="13" type="ORF">OH76DRAFT_1050145</name>
</gene>
<evidence type="ECO:0000256" key="5">
    <source>
        <dbReference type="ARBA" id="ARBA00022679"/>
    </source>
</evidence>
<dbReference type="InterPro" id="IPR017850">
    <property type="entry name" value="Alkaline_phosphatase_core_sf"/>
</dbReference>
<feature type="transmembrane region" description="Helical" evidence="11">
    <location>
        <begin position="559"/>
        <end position="578"/>
    </location>
</feature>
<comment type="similarity">
    <text evidence="3">Belongs to the PIGG/PIGN/PIGO family. PIGO subfamily.</text>
</comment>
<dbReference type="STRING" id="139420.A0A371CWG1"/>
<dbReference type="UniPathway" id="UPA00196"/>
<dbReference type="OrthoDB" id="272139at2759"/>
<keyword evidence="8 11" id="KW-1133">Transmembrane helix</keyword>
<sequence length="998" mass="109742">MATRGLSLLVAVFLVHLAGIYLYYRGFLLTRLSLPDITACQDGSCTLTPSHKRAVVLVIDALRFDFVSPHPPETPSPYHHNVLVLPQELTASQPSRSFLFEMFSDPPTTTLQRLKGITTGSLPTFMEMGSNFGGSSVTEDSLVGQLRAAGKKIAFMGDDTWTTVFPESFEPNMTFPYDSFNVEDLHTVDEGVIEHLFPLLQDKDAPWDVLIGHFLGVDHVGHRVGPDHPTMKTKLTQMDDVLRRVVDVLNDDTLLILMGDHGMDRKGDHGGDGDHETSAALWVYSKGPQLVHPKASIPSFLLSTRVFPDATVEHRHIQQIDLAPTLSLALGLPIPFNNLGTVIPELFWYDKAGKDYTRALSLNAMQVKRYLDTYRQSASGAELDKAWSELERIWRTVNFEAHTKDLEAQWLAMTMYTRNALAACRMLWAQFNVGLMRLGLTLLVTGTVAAASLYFKLRALEAGWQEWTLEARRWYLSSAVGGAFFGFVAYMTVSRFVKGLDFAESLLFGAAAMLSLVIIASSLPPLSNIRPSLTSIPLPLILHAAAFASNSFTVWEDRVVTYLLITSIVPNILVGFTAPTARLRLRILAFSALFAVCVRLMAMSTVCREEQQPFCHVTFFASSSLPSPPSPILALSIPVALGLPWIMRRYLRISKSDKGTATLVLLGLLPAVFLLGAAFWVIEHWDSSEQFGPEWAGVLRSARTWCARVAVGLVIFFGYALWWLVPLCLDISSEAKQDGGKREVTVIGFANAFGAPYLVFWSLFLGLLYAATQLTGQVVLALAAVAILAHLEVVDSVRDVRGLEAAFASGNPSAILQEDGLRTPVIPLRFSEITPLALLAMHAFFATGHQAAIPSIQWKTAFVLTPTMTYPFSPLLVMLNTFGPHFLVALAVPLLALWNVPPLPQPQADIKARVDAVRAGLGVMLYHGTLLLSSAICSAWLRRHLMVWKIFAPRFMLAAVTVVVVDVAVLFGVGVGVGRVTERVSKLFAAMNPDKAKK</sequence>
<dbReference type="PANTHER" id="PTHR23071:SF1">
    <property type="entry name" value="GPI ETHANOLAMINE PHOSPHATE TRANSFERASE 3"/>
    <property type="match status" value="1"/>
</dbReference>
<keyword evidence="14" id="KW-1185">Reference proteome</keyword>
<evidence type="ECO:0000256" key="2">
    <source>
        <dbReference type="ARBA" id="ARBA00004687"/>
    </source>
</evidence>
<evidence type="ECO:0000256" key="4">
    <source>
        <dbReference type="ARBA" id="ARBA00022502"/>
    </source>
</evidence>
<organism evidence="13 14">
    <name type="scientific">Lentinus brumalis</name>
    <dbReference type="NCBI Taxonomy" id="2498619"/>
    <lineage>
        <taxon>Eukaryota</taxon>
        <taxon>Fungi</taxon>
        <taxon>Dikarya</taxon>
        <taxon>Basidiomycota</taxon>
        <taxon>Agaricomycotina</taxon>
        <taxon>Agaricomycetes</taxon>
        <taxon>Polyporales</taxon>
        <taxon>Polyporaceae</taxon>
        <taxon>Lentinus</taxon>
    </lineage>
</organism>
<evidence type="ECO:0000256" key="11">
    <source>
        <dbReference type="SAM" id="Phobius"/>
    </source>
</evidence>
<keyword evidence="6 11" id="KW-0812">Transmembrane</keyword>
<feature type="transmembrane region" description="Helical" evidence="11">
    <location>
        <begin position="6"/>
        <end position="24"/>
    </location>
</feature>
<dbReference type="InterPro" id="IPR002591">
    <property type="entry name" value="Phosphodiest/P_Trfase"/>
</dbReference>
<accession>A0A371CWG1</accession>
<feature type="transmembrane region" description="Helical" evidence="11">
    <location>
        <begin position="585"/>
        <end position="602"/>
    </location>
</feature>
<keyword evidence="7" id="KW-0256">Endoplasmic reticulum</keyword>
<feature type="transmembrane region" description="Helical" evidence="11">
    <location>
        <begin position="702"/>
        <end position="725"/>
    </location>
</feature>
<evidence type="ECO:0000256" key="10">
    <source>
        <dbReference type="ARBA" id="ARBA00023180"/>
    </source>
</evidence>
<comment type="pathway">
    <text evidence="2">Glycolipid biosynthesis; glycosylphosphatidylinositol-anchor biosynthesis.</text>
</comment>
<name>A0A371CWG1_9APHY</name>
<dbReference type="GO" id="GO:0051377">
    <property type="term" value="F:mannose-ethanolamine phosphotransferase activity"/>
    <property type="evidence" value="ECO:0007669"/>
    <property type="project" value="InterPro"/>
</dbReference>
<dbReference type="InterPro" id="IPR039524">
    <property type="entry name" value="PIGO/GPI13"/>
</dbReference>
<evidence type="ECO:0000259" key="12">
    <source>
        <dbReference type="Pfam" id="PF19316"/>
    </source>
</evidence>
<evidence type="ECO:0000256" key="6">
    <source>
        <dbReference type="ARBA" id="ARBA00022692"/>
    </source>
</evidence>
<evidence type="ECO:0000256" key="9">
    <source>
        <dbReference type="ARBA" id="ARBA00023136"/>
    </source>
</evidence>
<feature type="domain" description="GPI ethanolamine phosphate transferase 2 C-terminal" evidence="12">
    <location>
        <begin position="832"/>
        <end position="977"/>
    </location>
</feature>
<dbReference type="InterPro" id="IPR045687">
    <property type="entry name" value="PIGG/GPI7_C"/>
</dbReference>
<dbReference type="GO" id="GO:0005789">
    <property type="term" value="C:endoplasmic reticulum membrane"/>
    <property type="evidence" value="ECO:0007669"/>
    <property type="project" value="UniProtKB-SubCell"/>
</dbReference>
<proteinExistence type="inferred from homology"/>
<protein>
    <recommendedName>
        <fullName evidence="12">GPI ethanolamine phosphate transferase 2 C-terminal domain-containing protein</fullName>
    </recommendedName>
</protein>
<dbReference type="EMBL" id="KZ857447">
    <property type="protein sequence ID" value="RDX44628.1"/>
    <property type="molecule type" value="Genomic_DNA"/>
</dbReference>
<feature type="transmembrane region" description="Helical" evidence="11">
    <location>
        <begin position="953"/>
        <end position="977"/>
    </location>
</feature>
<dbReference type="Proteomes" id="UP000256964">
    <property type="component" value="Unassembled WGS sequence"/>
</dbReference>
<evidence type="ECO:0000256" key="3">
    <source>
        <dbReference type="ARBA" id="ARBA00008695"/>
    </source>
</evidence>
<dbReference type="CDD" id="cd16023">
    <property type="entry name" value="GPI_EPT_3"/>
    <property type="match status" value="1"/>
</dbReference>
<feature type="transmembrane region" description="Helical" evidence="11">
    <location>
        <begin position="505"/>
        <end position="523"/>
    </location>
</feature>
<keyword evidence="10" id="KW-0325">Glycoprotein</keyword>
<feature type="transmembrane region" description="Helical" evidence="11">
    <location>
        <begin position="435"/>
        <end position="454"/>
    </location>
</feature>
<keyword evidence="4" id="KW-0337">GPI-anchor biosynthesis</keyword>
<evidence type="ECO:0000313" key="14">
    <source>
        <dbReference type="Proteomes" id="UP000256964"/>
    </source>
</evidence>
<feature type="transmembrane region" description="Helical" evidence="11">
    <location>
        <begin position="632"/>
        <end position="651"/>
    </location>
</feature>
<dbReference type="InterPro" id="IPR037675">
    <property type="entry name" value="PIG-O_N"/>
</dbReference>
<keyword evidence="9 11" id="KW-0472">Membrane</keyword>
<comment type="subcellular location">
    <subcellularLocation>
        <location evidence="1">Endoplasmic reticulum membrane</location>
        <topology evidence="1">Multi-pass membrane protein</topology>
    </subcellularLocation>
</comment>
<evidence type="ECO:0000313" key="13">
    <source>
        <dbReference type="EMBL" id="RDX44628.1"/>
    </source>
</evidence>
<feature type="transmembrane region" description="Helical" evidence="11">
    <location>
        <begin position="663"/>
        <end position="682"/>
    </location>
</feature>
<dbReference type="AlphaFoldDB" id="A0A371CWG1"/>
<dbReference type="GO" id="GO:0006506">
    <property type="term" value="P:GPI anchor biosynthetic process"/>
    <property type="evidence" value="ECO:0007669"/>
    <property type="project" value="UniProtKB-UniPathway"/>
</dbReference>
<feature type="transmembrane region" description="Helical" evidence="11">
    <location>
        <begin position="474"/>
        <end position="493"/>
    </location>
</feature>
<dbReference type="PANTHER" id="PTHR23071">
    <property type="entry name" value="PHOSPHATIDYLINOSITOL GLYCAN"/>
    <property type="match status" value="1"/>
</dbReference>
<dbReference type="SUPFAM" id="SSF53649">
    <property type="entry name" value="Alkaline phosphatase-like"/>
    <property type="match status" value="1"/>
</dbReference>
<dbReference type="Pfam" id="PF19316">
    <property type="entry name" value="PIGO_PIGG"/>
    <property type="match status" value="1"/>
</dbReference>
<evidence type="ECO:0000256" key="8">
    <source>
        <dbReference type="ARBA" id="ARBA00022989"/>
    </source>
</evidence>
<keyword evidence="5" id="KW-0808">Transferase</keyword>
<feature type="transmembrane region" description="Helical" evidence="11">
    <location>
        <begin position="876"/>
        <end position="898"/>
    </location>
</feature>
<reference evidence="13 14" key="1">
    <citation type="journal article" date="2018" name="Biotechnol. Biofuels">
        <title>Integrative visual omics of the white-rot fungus Polyporus brumalis exposes the biotechnological potential of its oxidative enzymes for delignifying raw plant biomass.</title>
        <authorList>
            <person name="Miyauchi S."/>
            <person name="Rancon A."/>
            <person name="Drula E."/>
            <person name="Hage H."/>
            <person name="Chaduli D."/>
            <person name="Favel A."/>
            <person name="Grisel S."/>
            <person name="Henrissat B."/>
            <person name="Herpoel-Gimbert I."/>
            <person name="Ruiz-Duenas F.J."/>
            <person name="Chevret D."/>
            <person name="Hainaut M."/>
            <person name="Lin J."/>
            <person name="Wang M."/>
            <person name="Pangilinan J."/>
            <person name="Lipzen A."/>
            <person name="Lesage-Meessen L."/>
            <person name="Navarro D."/>
            <person name="Riley R."/>
            <person name="Grigoriev I.V."/>
            <person name="Zhou S."/>
            <person name="Raouche S."/>
            <person name="Rosso M.N."/>
        </authorList>
    </citation>
    <scope>NUCLEOTIDE SEQUENCE [LARGE SCALE GENOMIC DNA]</scope>
    <source>
        <strain evidence="13 14">BRFM 1820</strain>
    </source>
</reference>